<sequence>MVSTNTVLGTSAGTETLINSHGDFYEQVTRVASSSIISTYSSGSIVSTNIVPGYSEGTEILTGTDGNLFAQVTRTPISTNTVSGSIVGTEILINSDGDFFEQVTSFPVFTIINATSSASASAGSISSTSVPSWTHVNDTFIVSATNDTSSSAVDPSIIFFRPSEEGETLSDTTGDAVEQESSTPVSTGSLLGSLFDTEILSKSNGVVSTPVPTAANVTLSATPPTDIIYVDPKTALLESTKEVKPFNDTSGSPFVYVTGTPVATRNNTGINAAIEMLTSPSRVDFEQATVFSHVSSTMASSTNGVDSVLVAPRPTTSLRNSVDEFNELSTSAFVLKKSVSGPTATSNTNNEVFEKETVSETTVTGTVPGTTPPVTTIFDMTSGSGRNAIGTKTSTGTKSDDTASGTLSVSQGASSSDGSARDTSGFAVSVSLGSSVGSGVSADSRSSSGSSGSPRPFVSPSTPDQVGVTGARSAQTSGRGKPTQANAGSRLTVGVAMVLPCLLALHNLY</sequence>
<evidence type="ECO:0000313" key="2">
    <source>
        <dbReference type="EMBL" id="AOW00588.1"/>
    </source>
</evidence>
<protein>
    <submittedName>
        <fullName evidence="2">Uncharacterized protein</fullName>
    </submittedName>
</protein>
<feature type="compositionally biased region" description="Polar residues" evidence="1">
    <location>
        <begin position="169"/>
        <end position="185"/>
    </location>
</feature>
<dbReference type="EMBL" id="CP017553">
    <property type="protein sequence ID" value="AOW00588.1"/>
    <property type="molecule type" value="Genomic_DNA"/>
</dbReference>
<gene>
    <name evidence="2" type="ORF">YALI1_A13200g</name>
</gene>
<dbReference type="Proteomes" id="UP000182444">
    <property type="component" value="Chromosome 1A"/>
</dbReference>
<feature type="compositionally biased region" description="Low complexity" evidence="1">
    <location>
        <begin position="390"/>
        <end position="423"/>
    </location>
</feature>
<accession>A0A1D8N4L6</accession>
<evidence type="ECO:0000313" key="3">
    <source>
        <dbReference type="Proteomes" id="UP000182444"/>
    </source>
</evidence>
<feature type="region of interest" description="Disordered" evidence="1">
    <location>
        <begin position="357"/>
        <end position="423"/>
    </location>
</feature>
<feature type="compositionally biased region" description="Low complexity" evidence="1">
    <location>
        <begin position="435"/>
        <end position="461"/>
    </location>
</feature>
<feature type="region of interest" description="Disordered" evidence="1">
    <location>
        <begin position="435"/>
        <end position="486"/>
    </location>
</feature>
<proteinExistence type="predicted"/>
<name>A0A1D8N4L6_YARLL</name>
<feature type="compositionally biased region" description="Polar residues" evidence="1">
    <location>
        <begin position="472"/>
        <end position="486"/>
    </location>
</feature>
<feature type="compositionally biased region" description="Low complexity" evidence="1">
    <location>
        <begin position="361"/>
        <end position="376"/>
    </location>
</feature>
<dbReference type="GeneID" id="2905907"/>
<dbReference type="RefSeq" id="XP_500032.4">
    <property type="nucleotide sequence ID" value="XM_500032.4"/>
</dbReference>
<feature type="region of interest" description="Disordered" evidence="1">
    <location>
        <begin position="163"/>
        <end position="185"/>
    </location>
</feature>
<reference evidence="2 3" key="1">
    <citation type="journal article" date="2016" name="PLoS ONE">
        <title>Sequence Assembly of Yarrowia lipolytica Strain W29/CLIB89 Shows Transposable Element Diversity.</title>
        <authorList>
            <person name="Magnan C."/>
            <person name="Yu J."/>
            <person name="Chang I."/>
            <person name="Jahn E."/>
            <person name="Kanomata Y."/>
            <person name="Wu J."/>
            <person name="Zeller M."/>
            <person name="Oakes M."/>
            <person name="Baldi P."/>
            <person name="Sandmeyer S."/>
        </authorList>
    </citation>
    <scope>NUCLEOTIDE SEQUENCE [LARGE SCALE GENOMIC DNA]</scope>
    <source>
        <strain evidence="3">CLIB89(W29)</strain>
    </source>
</reference>
<dbReference type="VEuPathDB" id="FungiDB:YALI1_A13200g"/>
<dbReference type="VEuPathDB" id="FungiDB:YALI0_A13233g"/>
<dbReference type="AlphaFoldDB" id="A0A1D8N4L6"/>
<organism evidence="2 3">
    <name type="scientific">Yarrowia lipolytica</name>
    <name type="common">Candida lipolytica</name>
    <dbReference type="NCBI Taxonomy" id="4952"/>
    <lineage>
        <taxon>Eukaryota</taxon>
        <taxon>Fungi</taxon>
        <taxon>Dikarya</taxon>
        <taxon>Ascomycota</taxon>
        <taxon>Saccharomycotina</taxon>
        <taxon>Dipodascomycetes</taxon>
        <taxon>Dipodascales</taxon>
        <taxon>Dipodascales incertae sedis</taxon>
        <taxon>Yarrowia</taxon>
    </lineage>
</organism>
<evidence type="ECO:0000256" key="1">
    <source>
        <dbReference type="SAM" id="MobiDB-lite"/>
    </source>
</evidence>
<dbReference type="KEGG" id="yli:2905907"/>